<keyword evidence="1" id="KW-0732">Signal</keyword>
<dbReference type="Proteomes" id="UP001626628">
    <property type="component" value="Chromosome"/>
</dbReference>
<reference evidence="2 3" key="1">
    <citation type="submission" date="2024-03" db="EMBL/GenBank/DDBJ databases">
        <title>The complete genome of Streptomyces sirii sp.nov.</title>
        <authorList>
            <person name="Zakalyukina Y.V."/>
            <person name="Belik A.R."/>
            <person name="Biryukov M.V."/>
            <person name="Baturina O.A."/>
            <person name="Kabilov M.R."/>
        </authorList>
    </citation>
    <scope>NUCLEOTIDE SEQUENCE [LARGE SCALE GENOMIC DNA]</scope>
    <source>
        <strain evidence="2 3">BP-8</strain>
    </source>
</reference>
<protein>
    <recommendedName>
        <fullName evidence="4">Secreted protein</fullName>
    </recommendedName>
</protein>
<name>A0ABZ2QTP4_9ACTN</name>
<organism evidence="2 3">
    <name type="scientific">Streptomyces sirii</name>
    <dbReference type="NCBI Taxonomy" id="3127701"/>
    <lineage>
        <taxon>Bacteria</taxon>
        <taxon>Bacillati</taxon>
        <taxon>Actinomycetota</taxon>
        <taxon>Actinomycetes</taxon>
        <taxon>Kitasatosporales</taxon>
        <taxon>Streptomycetaceae</taxon>
        <taxon>Streptomyces</taxon>
    </lineage>
</organism>
<proteinExistence type="predicted"/>
<dbReference type="RefSeq" id="WP_399145624.1">
    <property type="nucleotide sequence ID" value="NZ_CP147982.1"/>
</dbReference>
<sequence length="149" mass="16268">MKMLKSATVGTLCAAVSLTGLTLAPAAYAGGKGGCYDYSNTHEHNNKIYYWQSCVSKPGRGLLRAYARVWLPAKHDKCEVEFNVLKAGSGSTVYKAAKRPCPKGKVNKYTIKGFDWEPKSAGDYTVVARLRGVGSTHNVIPRSPWIQMP</sequence>
<evidence type="ECO:0000313" key="3">
    <source>
        <dbReference type="Proteomes" id="UP001626628"/>
    </source>
</evidence>
<evidence type="ECO:0000256" key="1">
    <source>
        <dbReference type="SAM" id="SignalP"/>
    </source>
</evidence>
<evidence type="ECO:0000313" key="2">
    <source>
        <dbReference type="EMBL" id="WXK78489.1"/>
    </source>
</evidence>
<feature type="signal peptide" evidence="1">
    <location>
        <begin position="1"/>
        <end position="29"/>
    </location>
</feature>
<feature type="chain" id="PRO_5045309503" description="Secreted protein" evidence="1">
    <location>
        <begin position="30"/>
        <end position="149"/>
    </location>
</feature>
<gene>
    <name evidence="2" type="ORF">WAB15_22220</name>
</gene>
<evidence type="ECO:0008006" key="4">
    <source>
        <dbReference type="Google" id="ProtNLM"/>
    </source>
</evidence>
<dbReference type="EMBL" id="CP147982">
    <property type="protein sequence ID" value="WXK78489.1"/>
    <property type="molecule type" value="Genomic_DNA"/>
</dbReference>
<accession>A0ABZ2QTP4</accession>
<keyword evidence="3" id="KW-1185">Reference proteome</keyword>